<evidence type="ECO:0000313" key="5">
    <source>
        <dbReference type="EMBL" id="MBU3077141.1"/>
    </source>
</evidence>
<dbReference type="PROSITE" id="PS51257">
    <property type="entry name" value="PROKAR_LIPOPROTEIN"/>
    <property type="match status" value="1"/>
</dbReference>
<dbReference type="EMBL" id="JAHKRT010000002">
    <property type="protein sequence ID" value="MBU3077141.1"/>
    <property type="molecule type" value="Genomic_DNA"/>
</dbReference>
<evidence type="ECO:0000256" key="2">
    <source>
        <dbReference type="ARBA" id="ARBA00022729"/>
    </source>
</evidence>
<dbReference type="Proteomes" id="UP000776276">
    <property type="component" value="Unassembled WGS sequence"/>
</dbReference>
<gene>
    <name evidence="5" type="ORF">KOF26_04610</name>
</gene>
<reference evidence="5 6" key="1">
    <citation type="submission" date="2021-06" db="EMBL/GenBank/DDBJ databases">
        <title>Sphingomonas sp. XMGL2, whole genome shotgun sequencing project.</title>
        <authorList>
            <person name="Zhao G."/>
            <person name="Shen L."/>
        </authorList>
    </citation>
    <scope>NUCLEOTIDE SEQUENCE [LARGE SCALE GENOMIC DNA]</scope>
    <source>
        <strain evidence="5 6">XMGL2</strain>
    </source>
</reference>
<keyword evidence="2 4" id="KW-0732">Signal</keyword>
<dbReference type="PANTHER" id="PTHR30035">
    <property type="entry name" value="LIPOPROTEIN VACJ-RELATED"/>
    <property type="match status" value="1"/>
</dbReference>
<accession>A0ABS6BH59</accession>
<keyword evidence="6" id="KW-1185">Reference proteome</keyword>
<organism evidence="5 6">
    <name type="scientific">Sphingomonas quercus</name>
    <dbReference type="NCBI Taxonomy" id="2842451"/>
    <lineage>
        <taxon>Bacteria</taxon>
        <taxon>Pseudomonadati</taxon>
        <taxon>Pseudomonadota</taxon>
        <taxon>Alphaproteobacteria</taxon>
        <taxon>Sphingomonadales</taxon>
        <taxon>Sphingomonadaceae</taxon>
        <taxon>Sphingomonas</taxon>
    </lineage>
</organism>
<proteinExistence type="inferred from homology"/>
<dbReference type="Pfam" id="PF04333">
    <property type="entry name" value="MlaA"/>
    <property type="match status" value="1"/>
</dbReference>
<sequence>MRAIGPLLAAVLLAGCATTGARTPGDPYEKFNRAMWGFNMGVDKVVLKPASNVYRAVTPKPARRGISHVFANLSEPFSAINALLQGNAKRAFNSLGRFVVNTTIGIGGLADHASKIGLKPTPEDFGQTLAVWGVKRSAYLVLPILGPSTVRDGVGSVASQFIDPYRICLRDCEFLPKGVPTAINVMEVLSARSDLAEAGADDFLKTSADPYATARSAFFQRRDAAIANRDGDAAVSNSDDAAVNAALKEIDDRGAPQEPPPPPPAPTANEPPK</sequence>
<feature type="chain" id="PRO_5047173134" evidence="4">
    <location>
        <begin position="22"/>
        <end position="273"/>
    </location>
</feature>
<protein>
    <submittedName>
        <fullName evidence="5">VacJ family lipoprotein</fullName>
    </submittedName>
</protein>
<comment type="similarity">
    <text evidence="1">Belongs to the MlaA family.</text>
</comment>
<evidence type="ECO:0000256" key="4">
    <source>
        <dbReference type="SAM" id="SignalP"/>
    </source>
</evidence>
<dbReference type="PANTHER" id="PTHR30035:SF3">
    <property type="entry name" value="INTERMEMBRANE PHOSPHOLIPID TRANSPORT SYSTEM LIPOPROTEIN MLAA"/>
    <property type="match status" value="1"/>
</dbReference>
<feature type="region of interest" description="Disordered" evidence="3">
    <location>
        <begin position="246"/>
        <end position="273"/>
    </location>
</feature>
<dbReference type="RefSeq" id="WP_216320836.1">
    <property type="nucleotide sequence ID" value="NZ_JAHKRT010000002.1"/>
</dbReference>
<comment type="caution">
    <text evidence="5">The sequence shown here is derived from an EMBL/GenBank/DDBJ whole genome shotgun (WGS) entry which is preliminary data.</text>
</comment>
<evidence type="ECO:0000256" key="1">
    <source>
        <dbReference type="ARBA" id="ARBA00010634"/>
    </source>
</evidence>
<keyword evidence="5" id="KW-0449">Lipoprotein</keyword>
<evidence type="ECO:0000256" key="3">
    <source>
        <dbReference type="SAM" id="MobiDB-lite"/>
    </source>
</evidence>
<feature type="signal peptide" evidence="4">
    <location>
        <begin position="1"/>
        <end position="21"/>
    </location>
</feature>
<dbReference type="InterPro" id="IPR007428">
    <property type="entry name" value="MlaA"/>
</dbReference>
<feature type="compositionally biased region" description="Pro residues" evidence="3">
    <location>
        <begin position="257"/>
        <end position="273"/>
    </location>
</feature>
<name>A0ABS6BH59_9SPHN</name>
<evidence type="ECO:0000313" key="6">
    <source>
        <dbReference type="Proteomes" id="UP000776276"/>
    </source>
</evidence>